<feature type="region of interest" description="Disordered" evidence="1">
    <location>
        <begin position="1"/>
        <end position="40"/>
    </location>
</feature>
<keyword evidence="3" id="KW-1185">Reference proteome</keyword>
<evidence type="ECO:0000313" key="3">
    <source>
        <dbReference type="Proteomes" id="UP001180020"/>
    </source>
</evidence>
<feature type="compositionally biased region" description="Polar residues" evidence="1">
    <location>
        <begin position="146"/>
        <end position="159"/>
    </location>
</feature>
<dbReference type="EMBL" id="JAUJYO010000009">
    <property type="protein sequence ID" value="KAK1308172.1"/>
    <property type="molecule type" value="Genomic_DNA"/>
</dbReference>
<reference evidence="2" key="1">
    <citation type="journal article" date="2023" name="Nat. Commun.">
        <title>Diploid and tetraploid genomes of Acorus and the evolution of monocots.</title>
        <authorList>
            <person name="Ma L."/>
            <person name="Liu K.W."/>
            <person name="Li Z."/>
            <person name="Hsiao Y.Y."/>
            <person name="Qi Y."/>
            <person name="Fu T."/>
            <person name="Tang G.D."/>
            <person name="Zhang D."/>
            <person name="Sun W.H."/>
            <person name="Liu D.K."/>
            <person name="Li Y."/>
            <person name="Chen G.Z."/>
            <person name="Liu X.D."/>
            <person name="Liao X.Y."/>
            <person name="Jiang Y.T."/>
            <person name="Yu X."/>
            <person name="Hao Y."/>
            <person name="Huang J."/>
            <person name="Zhao X.W."/>
            <person name="Ke S."/>
            <person name="Chen Y.Y."/>
            <person name="Wu W.L."/>
            <person name="Hsu J.L."/>
            <person name="Lin Y.F."/>
            <person name="Huang M.D."/>
            <person name="Li C.Y."/>
            <person name="Huang L."/>
            <person name="Wang Z.W."/>
            <person name="Zhao X."/>
            <person name="Zhong W.Y."/>
            <person name="Peng D.H."/>
            <person name="Ahmad S."/>
            <person name="Lan S."/>
            <person name="Zhang J.S."/>
            <person name="Tsai W.C."/>
            <person name="Van de Peer Y."/>
            <person name="Liu Z.J."/>
        </authorList>
    </citation>
    <scope>NUCLEOTIDE SEQUENCE</scope>
    <source>
        <strain evidence="2">CP</strain>
    </source>
</reference>
<feature type="region of interest" description="Disordered" evidence="1">
    <location>
        <begin position="80"/>
        <end position="176"/>
    </location>
</feature>
<proteinExistence type="predicted"/>
<reference evidence="2" key="2">
    <citation type="submission" date="2023-06" db="EMBL/GenBank/DDBJ databases">
        <authorList>
            <person name="Ma L."/>
            <person name="Liu K.-W."/>
            <person name="Li Z."/>
            <person name="Hsiao Y.-Y."/>
            <person name="Qi Y."/>
            <person name="Fu T."/>
            <person name="Tang G."/>
            <person name="Zhang D."/>
            <person name="Sun W.-H."/>
            <person name="Liu D.-K."/>
            <person name="Li Y."/>
            <person name="Chen G.-Z."/>
            <person name="Liu X.-D."/>
            <person name="Liao X.-Y."/>
            <person name="Jiang Y.-T."/>
            <person name="Yu X."/>
            <person name="Hao Y."/>
            <person name="Huang J."/>
            <person name="Zhao X.-W."/>
            <person name="Ke S."/>
            <person name="Chen Y.-Y."/>
            <person name="Wu W.-L."/>
            <person name="Hsu J.-L."/>
            <person name="Lin Y.-F."/>
            <person name="Huang M.-D."/>
            <person name="Li C.-Y."/>
            <person name="Huang L."/>
            <person name="Wang Z.-W."/>
            <person name="Zhao X."/>
            <person name="Zhong W.-Y."/>
            <person name="Peng D.-H."/>
            <person name="Ahmad S."/>
            <person name="Lan S."/>
            <person name="Zhang J.-S."/>
            <person name="Tsai W.-C."/>
            <person name="Van De Peer Y."/>
            <person name="Liu Z.-J."/>
        </authorList>
    </citation>
    <scope>NUCLEOTIDE SEQUENCE</scope>
    <source>
        <strain evidence="2">CP</strain>
        <tissue evidence="2">Leaves</tissue>
    </source>
</reference>
<feature type="compositionally biased region" description="Basic and acidic residues" evidence="1">
    <location>
        <begin position="119"/>
        <end position="135"/>
    </location>
</feature>
<sequence length="208" mass="22547">MSVEASESVEFWPSKPEPNLFPVPTGYPQNRDEMTDKASDSKPALILVSMDNLQRSDMGVFVAGKLDEYHEAIDIDSLISKIQGDTPTTPQGDPPKEELPYEPRGEAKNETVSPNSLESGKDLEIDGSDNSHELSIKINEPKAGNGQEQAPPNEISKTIMTAPDPTATTTSTKADTDKDDADYVLKVSAPFFAVSAAVILSYMKYPPS</sequence>
<organism evidence="2 3">
    <name type="scientific">Acorus calamus</name>
    <name type="common">Sweet flag</name>
    <dbReference type="NCBI Taxonomy" id="4465"/>
    <lineage>
        <taxon>Eukaryota</taxon>
        <taxon>Viridiplantae</taxon>
        <taxon>Streptophyta</taxon>
        <taxon>Embryophyta</taxon>
        <taxon>Tracheophyta</taxon>
        <taxon>Spermatophyta</taxon>
        <taxon>Magnoliopsida</taxon>
        <taxon>Liliopsida</taxon>
        <taxon>Acoraceae</taxon>
        <taxon>Acorus</taxon>
    </lineage>
</organism>
<evidence type="ECO:0000313" key="2">
    <source>
        <dbReference type="EMBL" id="KAK1308172.1"/>
    </source>
</evidence>
<dbReference type="AlphaFoldDB" id="A0AAV9E414"/>
<comment type="caution">
    <text evidence="2">The sequence shown here is derived from an EMBL/GenBank/DDBJ whole genome shotgun (WGS) entry which is preliminary data.</text>
</comment>
<feature type="compositionally biased region" description="Basic and acidic residues" evidence="1">
    <location>
        <begin position="30"/>
        <end position="40"/>
    </location>
</feature>
<accession>A0AAV9E414</accession>
<protein>
    <submittedName>
        <fullName evidence="2">Uncharacterized protein</fullName>
    </submittedName>
</protein>
<evidence type="ECO:0000256" key="1">
    <source>
        <dbReference type="SAM" id="MobiDB-lite"/>
    </source>
</evidence>
<feature type="compositionally biased region" description="Basic and acidic residues" evidence="1">
    <location>
        <begin position="94"/>
        <end position="109"/>
    </location>
</feature>
<dbReference type="Proteomes" id="UP001180020">
    <property type="component" value="Unassembled WGS sequence"/>
</dbReference>
<name>A0AAV9E414_ACOCL</name>
<gene>
    <name evidence="2" type="ORF">QJS10_CPA09g01058</name>
</gene>
<feature type="compositionally biased region" description="Low complexity" evidence="1">
    <location>
        <begin position="161"/>
        <end position="173"/>
    </location>
</feature>